<gene>
    <name evidence="2" type="ORF">E2562_019674</name>
</gene>
<dbReference type="AlphaFoldDB" id="A0A6G1C6B7"/>
<feature type="compositionally biased region" description="Polar residues" evidence="1">
    <location>
        <begin position="40"/>
        <end position="59"/>
    </location>
</feature>
<proteinExistence type="predicted"/>
<evidence type="ECO:0000313" key="2">
    <source>
        <dbReference type="EMBL" id="KAF0896185.1"/>
    </source>
</evidence>
<dbReference type="Proteomes" id="UP000479710">
    <property type="component" value="Unassembled WGS sequence"/>
</dbReference>
<evidence type="ECO:0000313" key="3">
    <source>
        <dbReference type="Proteomes" id="UP000479710"/>
    </source>
</evidence>
<sequence length="97" mass="10051">MRWHRRQLDAAAGRLGIIVVVRSSSSLGGRPSSSLGVQGERSSSSLDMQGGRSSSSLAGQASMALGEHASSSLLLVGHGRGWRCSGMGGTVKGLYFF</sequence>
<protein>
    <submittedName>
        <fullName evidence="2">Uncharacterized protein</fullName>
    </submittedName>
</protein>
<accession>A0A6G1C6B7</accession>
<evidence type="ECO:0000256" key="1">
    <source>
        <dbReference type="SAM" id="MobiDB-lite"/>
    </source>
</evidence>
<name>A0A6G1C6B7_9ORYZ</name>
<comment type="caution">
    <text evidence="2">The sequence shown here is derived from an EMBL/GenBank/DDBJ whole genome shotgun (WGS) entry which is preliminary data.</text>
</comment>
<feature type="region of interest" description="Disordered" evidence="1">
    <location>
        <begin position="25"/>
        <end position="60"/>
    </location>
</feature>
<feature type="compositionally biased region" description="Low complexity" evidence="1">
    <location>
        <begin position="25"/>
        <end position="37"/>
    </location>
</feature>
<dbReference type="EMBL" id="SPHZ02000010">
    <property type="protein sequence ID" value="KAF0896185.1"/>
    <property type="molecule type" value="Genomic_DNA"/>
</dbReference>
<reference evidence="2 3" key="1">
    <citation type="submission" date="2019-11" db="EMBL/GenBank/DDBJ databases">
        <title>Whole genome sequence of Oryza granulata.</title>
        <authorList>
            <person name="Li W."/>
        </authorList>
    </citation>
    <scope>NUCLEOTIDE SEQUENCE [LARGE SCALE GENOMIC DNA]</scope>
    <source>
        <strain evidence="3">cv. Menghai</strain>
        <tissue evidence="2">Leaf</tissue>
    </source>
</reference>
<keyword evidence="3" id="KW-1185">Reference proteome</keyword>
<organism evidence="2 3">
    <name type="scientific">Oryza meyeriana var. granulata</name>
    <dbReference type="NCBI Taxonomy" id="110450"/>
    <lineage>
        <taxon>Eukaryota</taxon>
        <taxon>Viridiplantae</taxon>
        <taxon>Streptophyta</taxon>
        <taxon>Embryophyta</taxon>
        <taxon>Tracheophyta</taxon>
        <taxon>Spermatophyta</taxon>
        <taxon>Magnoliopsida</taxon>
        <taxon>Liliopsida</taxon>
        <taxon>Poales</taxon>
        <taxon>Poaceae</taxon>
        <taxon>BOP clade</taxon>
        <taxon>Oryzoideae</taxon>
        <taxon>Oryzeae</taxon>
        <taxon>Oryzinae</taxon>
        <taxon>Oryza</taxon>
        <taxon>Oryza meyeriana</taxon>
    </lineage>
</organism>